<evidence type="ECO:0008006" key="3">
    <source>
        <dbReference type="Google" id="ProtNLM"/>
    </source>
</evidence>
<reference evidence="2" key="1">
    <citation type="journal article" date="2019" name="Int. J. Syst. Evol. Microbiol.">
        <title>The Global Catalogue of Microorganisms (GCM) 10K type strain sequencing project: providing services to taxonomists for standard genome sequencing and annotation.</title>
        <authorList>
            <consortium name="The Broad Institute Genomics Platform"/>
            <consortium name="The Broad Institute Genome Sequencing Center for Infectious Disease"/>
            <person name="Wu L."/>
            <person name="Ma J."/>
        </authorList>
    </citation>
    <scope>NUCLEOTIDE SEQUENCE [LARGE SCALE GENOMIC DNA]</scope>
    <source>
        <strain evidence="2">CCUG 63830</strain>
    </source>
</reference>
<sequence length="157" mass="16814">MTAPHPLAPEMLDALAELLEASQALHALRGQWEFAKDPAPPEWATTYNREVAARQAALSLDASTIRAASAALRAQAAAEAELREAARVLHGYSRRYCDGRSTYAPAEHNRATHTLLRLGVTLDPDPISKSGPFARDGMYGLEPADLAALAQAQEGQG</sequence>
<dbReference type="Proteomes" id="UP001596317">
    <property type="component" value="Unassembled WGS sequence"/>
</dbReference>
<protein>
    <recommendedName>
        <fullName evidence="3">Phage protein</fullName>
    </recommendedName>
</protein>
<name>A0ABW1ZFZ8_9DEIO</name>
<comment type="caution">
    <text evidence="1">The sequence shown here is derived from an EMBL/GenBank/DDBJ whole genome shotgun (WGS) entry which is preliminary data.</text>
</comment>
<keyword evidence="2" id="KW-1185">Reference proteome</keyword>
<dbReference type="EMBL" id="JBHSWB010000001">
    <property type="protein sequence ID" value="MFC6659393.1"/>
    <property type="molecule type" value="Genomic_DNA"/>
</dbReference>
<organism evidence="1 2">
    <name type="scientific">Deinococcus multiflagellatus</name>
    <dbReference type="NCBI Taxonomy" id="1656887"/>
    <lineage>
        <taxon>Bacteria</taxon>
        <taxon>Thermotogati</taxon>
        <taxon>Deinococcota</taxon>
        <taxon>Deinococci</taxon>
        <taxon>Deinococcales</taxon>
        <taxon>Deinococcaceae</taxon>
        <taxon>Deinococcus</taxon>
    </lineage>
</organism>
<dbReference type="RefSeq" id="WP_224604357.1">
    <property type="nucleotide sequence ID" value="NZ_JAIQXV010000001.1"/>
</dbReference>
<evidence type="ECO:0000313" key="2">
    <source>
        <dbReference type="Proteomes" id="UP001596317"/>
    </source>
</evidence>
<gene>
    <name evidence="1" type="ORF">ACFP90_02650</name>
</gene>
<accession>A0ABW1ZFZ8</accession>
<proteinExistence type="predicted"/>
<evidence type="ECO:0000313" key="1">
    <source>
        <dbReference type="EMBL" id="MFC6659393.1"/>
    </source>
</evidence>